<feature type="transmembrane region" description="Helical" evidence="7">
    <location>
        <begin position="6"/>
        <end position="39"/>
    </location>
</feature>
<proteinExistence type="predicted"/>
<feature type="transmembrane region" description="Helical" evidence="7">
    <location>
        <begin position="337"/>
        <end position="356"/>
    </location>
</feature>
<dbReference type="PANTHER" id="PTHR33362">
    <property type="entry name" value="SIALIC ACID TRAP TRANSPORTER PERMEASE PROTEIN SIAT-RELATED"/>
    <property type="match status" value="1"/>
</dbReference>
<keyword evidence="4 7" id="KW-0812">Transmembrane</keyword>
<feature type="transmembrane region" description="Helical" evidence="7">
    <location>
        <begin position="401"/>
        <end position="424"/>
    </location>
</feature>
<evidence type="ECO:0000256" key="1">
    <source>
        <dbReference type="ARBA" id="ARBA00004429"/>
    </source>
</evidence>
<protein>
    <submittedName>
        <fullName evidence="9">TRAP transporter large permease</fullName>
    </submittedName>
</protein>
<name>A0ABW4MSD8_9BACI</name>
<comment type="subcellular location">
    <subcellularLocation>
        <location evidence="1">Cell inner membrane</location>
        <topology evidence="1">Multi-pass membrane protein</topology>
    </subcellularLocation>
</comment>
<evidence type="ECO:0000256" key="7">
    <source>
        <dbReference type="SAM" id="Phobius"/>
    </source>
</evidence>
<dbReference type="PANTHER" id="PTHR33362:SF2">
    <property type="entry name" value="TRAP TRANSPORTER LARGE PERMEASE PROTEIN"/>
    <property type="match status" value="1"/>
</dbReference>
<feature type="domain" description="TRAP C4-dicarboxylate transport system permease DctM subunit" evidence="8">
    <location>
        <begin position="12"/>
        <end position="419"/>
    </location>
</feature>
<feature type="transmembrane region" description="Helical" evidence="7">
    <location>
        <begin position="362"/>
        <end position="389"/>
    </location>
</feature>
<dbReference type="InterPro" id="IPR004681">
    <property type="entry name" value="TRAP_DctM"/>
</dbReference>
<evidence type="ECO:0000256" key="4">
    <source>
        <dbReference type="ARBA" id="ARBA00022692"/>
    </source>
</evidence>
<comment type="caution">
    <text evidence="9">The sequence shown here is derived from an EMBL/GenBank/DDBJ whole genome shotgun (WGS) entry which is preliminary data.</text>
</comment>
<keyword evidence="3" id="KW-0997">Cell inner membrane</keyword>
<dbReference type="PIRSF" id="PIRSF006066">
    <property type="entry name" value="HI0050"/>
    <property type="match status" value="1"/>
</dbReference>
<accession>A0ABW4MSD8</accession>
<evidence type="ECO:0000256" key="5">
    <source>
        <dbReference type="ARBA" id="ARBA00022989"/>
    </source>
</evidence>
<evidence type="ECO:0000256" key="6">
    <source>
        <dbReference type="ARBA" id="ARBA00023136"/>
    </source>
</evidence>
<gene>
    <name evidence="9" type="ORF">ACFSFW_19475</name>
</gene>
<keyword evidence="2" id="KW-1003">Cell membrane</keyword>
<keyword evidence="6 7" id="KW-0472">Membrane</keyword>
<organism evidence="9 10">
    <name type="scientific">Fredinandcohnia salidurans</name>
    <dbReference type="NCBI Taxonomy" id="2595041"/>
    <lineage>
        <taxon>Bacteria</taxon>
        <taxon>Bacillati</taxon>
        <taxon>Bacillota</taxon>
        <taxon>Bacilli</taxon>
        <taxon>Bacillales</taxon>
        <taxon>Bacillaceae</taxon>
        <taxon>Fredinandcohnia</taxon>
    </lineage>
</organism>
<keyword evidence="10" id="KW-1185">Reference proteome</keyword>
<evidence type="ECO:0000256" key="2">
    <source>
        <dbReference type="ARBA" id="ARBA00022475"/>
    </source>
</evidence>
<feature type="transmembrane region" description="Helical" evidence="7">
    <location>
        <begin position="51"/>
        <end position="69"/>
    </location>
</feature>
<evidence type="ECO:0000313" key="10">
    <source>
        <dbReference type="Proteomes" id="UP001597227"/>
    </source>
</evidence>
<feature type="transmembrane region" description="Helical" evidence="7">
    <location>
        <begin position="216"/>
        <end position="239"/>
    </location>
</feature>
<evidence type="ECO:0000256" key="3">
    <source>
        <dbReference type="ARBA" id="ARBA00022519"/>
    </source>
</evidence>
<feature type="transmembrane region" description="Helical" evidence="7">
    <location>
        <begin position="275"/>
        <end position="296"/>
    </location>
</feature>
<sequence>MSVEAIGALILIGSFLLLILLRIPIAFALGFSSVITAIYLGIPLMQLVQSIVNGVNVFSLLAVPFFILAGELMSQGGISDRLIALAKIFVGRFRGGLGQVNILTSTFFGGISGSSAADTASLGPVLIPMMKKEGFDTRTATSITMASSVQAILIPPSHNMIIFSLAAGGVSIGGLFLAGLIPGILLGLILMVYTYIIAVKRKYPKSESPAGQTFKIISSAIWGLLTIVIILAGVVTGVFTATESAAIATVWAFIVTFFIYRDIPLKQFGAILRKALQTISMVMILIATSNAFGWLLTYVRIPKLVSEAILGATESKVAIMLLILFILLLLGMIMDMAAIILIATPIFLPIATSIGVDPIHFGIIMMLTLGLGLVTPPVGVTLFIGSAISGEKIGALSKNMIPFYILFLLAILIVTFIPQVSLFLPDLLMK</sequence>
<evidence type="ECO:0000259" key="8">
    <source>
        <dbReference type="Pfam" id="PF06808"/>
    </source>
</evidence>
<dbReference type="Pfam" id="PF06808">
    <property type="entry name" value="DctM"/>
    <property type="match status" value="1"/>
</dbReference>
<dbReference type="InterPro" id="IPR010656">
    <property type="entry name" value="DctM"/>
</dbReference>
<dbReference type="RefSeq" id="WP_388040661.1">
    <property type="nucleotide sequence ID" value="NZ_JBHUEK010000029.1"/>
</dbReference>
<keyword evidence="5 7" id="KW-1133">Transmembrane helix</keyword>
<dbReference type="EMBL" id="JBHUEK010000029">
    <property type="protein sequence ID" value="MFD1780837.1"/>
    <property type="molecule type" value="Genomic_DNA"/>
</dbReference>
<evidence type="ECO:0000313" key="9">
    <source>
        <dbReference type="EMBL" id="MFD1780837.1"/>
    </source>
</evidence>
<reference evidence="10" key="1">
    <citation type="journal article" date="2019" name="Int. J. Syst. Evol. Microbiol.">
        <title>The Global Catalogue of Microorganisms (GCM) 10K type strain sequencing project: providing services to taxonomists for standard genome sequencing and annotation.</title>
        <authorList>
            <consortium name="The Broad Institute Genomics Platform"/>
            <consortium name="The Broad Institute Genome Sequencing Center for Infectious Disease"/>
            <person name="Wu L."/>
            <person name="Ma J."/>
        </authorList>
    </citation>
    <scope>NUCLEOTIDE SEQUENCE [LARGE SCALE GENOMIC DNA]</scope>
    <source>
        <strain evidence="10">CCUG 15531</strain>
    </source>
</reference>
<dbReference type="Proteomes" id="UP001597227">
    <property type="component" value="Unassembled WGS sequence"/>
</dbReference>
<feature type="transmembrane region" description="Helical" evidence="7">
    <location>
        <begin position="308"/>
        <end position="330"/>
    </location>
</feature>
<feature type="transmembrane region" description="Helical" evidence="7">
    <location>
        <begin position="245"/>
        <end position="263"/>
    </location>
</feature>
<feature type="transmembrane region" description="Helical" evidence="7">
    <location>
        <begin position="162"/>
        <end position="195"/>
    </location>
</feature>
<dbReference type="NCBIfam" id="TIGR00786">
    <property type="entry name" value="dctM"/>
    <property type="match status" value="1"/>
</dbReference>